<reference evidence="7" key="1">
    <citation type="submission" date="2016-10" db="EMBL/GenBank/DDBJ databases">
        <authorList>
            <person name="Varghese N."/>
            <person name="Submissions S."/>
        </authorList>
    </citation>
    <scope>NUCLEOTIDE SEQUENCE [LARGE SCALE GENOMIC DNA]</scope>
    <source>
        <strain evidence="7">PL19</strain>
    </source>
</reference>
<keyword evidence="7" id="KW-1185">Reference proteome</keyword>
<dbReference type="Pfam" id="PF17837">
    <property type="entry name" value="4PPT_N"/>
    <property type="match status" value="1"/>
</dbReference>
<feature type="binding site" evidence="2">
    <location>
        <position position="163"/>
    </location>
    <ligand>
        <name>CoA</name>
        <dbReference type="ChEBI" id="CHEBI:57287"/>
    </ligand>
</feature>
<dbReference type="GO" id="GO:0009366">
    <property type="term" value="C:enterobactin synthetase complex"/>
    <property type="evidence" value="ECO:0007669"/>
    <property type="project" value="InterPro"/>
</dbReference>
<comment type="cofactor">
    <cofactor evidence="3">
        <name>Mg(2+)</name>
        <dbReference type="ChEBI" id="CHEBI:18420"/>
    </cofactor>
</comment>
<dbReference type="InterPro" id="IPR041354">
    <property type="entry name" value="4PPT_N"/>
</dbReference>
<organism evidence="6 7">
    <name type="scientific">Streptomyces pini</name>
    <dbReference type="NCBI Taxonomy" id="1520580"/>
    <lineage>
        <taxon>Bacteria</taxon>
        <taxon>Bacillati</taxon>
        <taxon>Actinomycetota</taxon>
        <taxon>Actinomycetes</taxon>
        <taxon>Kitasatosporales</taxon>
        <taxon>Streptomycetaceae</taxon>
        <taxon>Streptomyces</taxon>
    </lineage>
</organism>
<keyword evidence="1 6" id="KW-0808">Transferase</keyword>
<dbReference type="Pfam" id="PF01648">
    <property type="entry name" value="ACPS"/>
    <property type="match status" value="1"/>
</dbReference>
<dbReference type="Proteomes" id="UP000198928">
    <property type="component" value="Unassembled WGS sequence"/>
</dbReference>
<dbReference type="GO" id="GO:0005886">
    <property type="term" value="C:plasma membrane"/>
    <property type="evidence" value="ECO:0007669"/>
    <property type="project" value="TreeGrafter"/>
</dbReference>
<dbReference type="RefSeq" id="WP_093851351.1">
    <property type="nucleotide sequence ID" value="NZ_FOSG01000017.1"/>
</dbReference>
<feature type="binding site" evidence="3">
    <location>
        <position position="105"/>
    </location>
    <ligand>
        <name>Mg(2+)</name>
        <dbReference type="ChEBI" id="CHEBI:18420"/>
    </ligand>
</feature>
<dbReference type="InterPro" id="IPR008278">
    <property type="entry name" value="4-PPantetheinyl_Trfase_dom"/>
</dbReference>
<feature type="binding site" evidence="3">
    <location>
        <position position="104"/>
    </location>
    <ligand>
        <name>Mg(2+)</name>
        <dbReference type="ChEBI" id="CHEBI:18420"/>
    </ligand>
</feature>
<evidence type="ECO:0000256" key="1">
    <source>
        <dbReference type="ARBA" id="ARBA00022679"/>
    </source>
</evidence>
<feature type="binding site" evidence="2">
    <location>
        <position position="149"/>
    </location>
    <ligand>
        <name>CoA</name>
        <dbReference type="ChEBI" id="CHEBI:57287"/>
    </ligand>
</feature>
<feature type="binding site" evidence="3">
    <location>
        <position position="106"/>
    </location>
    <ligand>
        <name>Mg(2+)</name>
        <dbReference type="ChEBI" id="CHEBI:18420"/>
    </ligand>
</feature>
<dbReference type="PANTHER" id="PTHR38096">
    <property type="entry name" value="ENTEROBACTIN SYNTHASE COMPONENT D"/>
    <property type="match status" value="1"/>
</dbReference>
<evidence type="ECO:0000256" key="3">
    <source>
        <dbReference type="PIRSR" id="PIRSR603542-2"/>
    </source>
</evidence>
<evidence type="ECO:0000313" key="6">
    <source>
        <dbReference type="EMBL" id="SFL34212.1"/>
    </source>
</evidence>
<keyword evidence="3" id="KW-0479">Metal-binding</keyword>
<dbReference type="EMBL" id="FOSG01000017">
    <property type="protein sequence ID" value="SFL34212.1"/>
    <property type="molecule type" value="Genomic_DNA"/>
</dbReference>
<dbReference type="AlphaFoldDB" id="A0A1I4GVU4"/>
<evidence type="ECO:0000259" key="5">
    <source>
        <dbReference type="Pfam" id="PF17837"/>
    </source>
</evidence>
<evidence type="ECO:0000313" key="7">
    <source>
        <dbReference type="Proteomes" id="UP000198928"/>
    </source>
</evidence>
<evidence type="ECO:0000256" key="2">
    <source>
        <dbReference type="PIRSR" id="PIRSR603542-1"/>
    </source>
</evidence>
<dbReference type="OrthoDB" id="8210607at2"/>
<feature type="binding site" evidence="2">
    <location>
        <position position="46"/>
    </location>
    <ligand>
        <name>CoA</name>
        <dbReference type="ChEBI" id="CHEBI:57287"/>
    </ligand>
</feature>
<feature type="domain" description="4'-phosphopantetheinyl transferase N-terminal" evidence="5">
    <location>
        <begin position="26"/>
        <end position="93"/>
    </location>
</feature>
<protein>
    <submittedName>
        <fullName evidence="6">4'-phosphopantetheinyl transferase EntD (Siderophore biosynthesis)</fullName>
    </submittedName>
</protein>
<accession>A0A1I4GVU4</accession>
<gene>
    <name evidence="6" type="ORF">SAMN05192584_11752</name>
</gene>
<dbReference type="GO" id="GO:0009239">
    <property type="term" value="P:enterobactin biosynthetic process"/>
    <property type="evidence" value="ECO:0007669"/>
    <property type="project" value="InterPro"/>
</dbReference>
<feature type="domain" description="4'-phosphopantetheinyl transferase" evidence="4">
    <location>
        <begin position="101"/>
        <end position="187"/>
    </location>
</feature>
<dbReference type="PRINTS" id="PR01399">
    <property type="entry name" value="ENTSNTHTASED"/>
</dbReference>
<name>A0A1I4GVU4_9ACTN</name>
<feature type="binding site" evidence="2">
    <location>
        <position position="104"/>
    </location>
    <ligand>
        <name>CoA</name>
        <dbReference type="ChEBI" id="CHEBI:57287"/>
    </ligand>
</feature>
<dbReference type="InterPro" id="IPR003542">
    <property type="entry name" value="Enbac_synth_compD-like"/>
</dbReference>
<evidence type="ECO:0000259" key="4">
    <source>
        <dbReference type="Pfam" id="PF01648"/>
    </source>
</evidence>
<dbReference type="GO" id="GO:0000287">
    <property type="term" value="F:magnesium ion binding"/>
    <property type="evidence" value="ECO:0007669"/>
    <property type="project" value="InterPro"/>
</dbReference>
<sequence>MLSGLLPPWAGCAEVRGEEAVVLFPEEADVVARARAGRRREFGTARLCARRALGALGLPASPLPRGPRGAPVWPEGVVGSITHCDGYRAAAVARDRDAVALGVDAEPDAPLSARALEAVASGEERRRLVEHRRCRPDVSWDRLLFSAKESVYKVWSPLVGRWLGFEDAEVRFDPPGEGSRGTFHATIPAAPTGIPLPRRLSGHWLSRDGLLVTAIAVCPPPPDRMERTP</sequence>
<dbReference type="PANTHER" id="PTHR38096:SF1">
    <property type="entry name" value="ENTEROBACTIN SYNTHASE COMPONENT D"/>
    <property type="match status" value="1"/>
</dbReference>
<proteinExistence type="predicted"/>
<dbReference type="SUPFAM" id="SSF56214">
    <property type="entry name" value="4'-phosphopantetheinyl transferase"/>
    <property type="match status" value="1"/>
</dbReference>
<feature type="binding site" evidence="2">
    <location>
        <position position="38"/>
    </location>
    <ligand>
        <name>CoA</name>
        <dbReference type="ChEBI" id="CHEBI:57287"/>
    </ligand>
</feature>
<dbReference type="GO" id="GO:0008897">
    <property type="term" value="F:holo-[acyl-carrier-protein] synthase activity"/>
    <property type="evidence" value="ECO:0007669"/>
    <property type="project" value="InterPro"/>
</dbReference>
<dbReference type="InterPro" id="IPR037143">
    <property type="entry name" value="4-PPantetheinyl_Trfase_dom_sf"/>
</dbReference>
<keyword evidence="3" id="KW-0460">Magnesium</keyword>
<dbReference type="Gene3D" id="3.90.470.20">
    <property type="entry name" value="4'-phosphopantetheinyl transferase domain"/>
    <property type="match status" value="1"/>
</dbReference>
<feature type="binding site" evidence="2">
    <location>
        <begin position="82"/>
        <end position="83"/>
    </location>
    <ligand>
        <name>CoA</name>
        <dbReference type="ChEBI" id="CHEBI:57287"/>
    </ligand>
</feature>
<feature type="binding site" evidence="2">
    <location>
        <position position="153"/>
    </location>
    <ligand>
        <name>CoA</name>
        <dbReference type="ChEBI" id="CHEBI:57287"/>
    </ligand>
</feature>